<keyword evidence="2 6" id="KW-0812">Transmembrane</keyword>
<evidence type="ECO:0000256" key="1">
    <source>
        <dbReference type="ARBA" id="ARBA00004141"/>
    </source>
</evidence>
<dbReference type="InterPro" id="IPR003825">
    <property type="entry name" value="Colicin-V_CvpA"/>
</dbReference>
<evidence type="ECO:0000256" key="5">
    <source>
        <dbReference type="SAM" id="MobiDB-lite"/>
    </source>
</evidence>
<evidence type="ECO:0000256" key="4">
    <source>
        <dbReference type="ARBA" id="ARBA00023136"/>
    </source>
</evidence>
<comment type="subcellular location">
    <subcellularLocation>
        <location evidence="1">Membrane</location>
        <topology evidence="1">Multi-pass membrane protein</topology>
    </subcellularLocation>
</comment>
<evidence type="ECO:0000256" key="2">
    <source>
        <dbReference type="ARBA" id="ARBA00022692"/>
    </source>
</evidence>
<reference evidence="7" key="1">
    <citation type="journal article" date="2020" name="mSystems">
        <title>Genome- and Community-Level Interaction Insights into Carbon Utilization and Element Cycling Functions of Hydrothermarchaeota in Hydrothermal Sediment.</title>
        <authorList>
            <person name="Zhou Z."/>
            <person name="Liu Y."/>
            <person name="Xu W."/>
            <person name="Pan J."/>
            <person name="Luo Z.H."/>
            <person name="Li M."/>
        </authorList>
    </citation>
    <scope>NUCLEOTIDE SEQUENCE [LARGE SCALE GENOMIC DNA]</scope>
    <source>
        <strain evidence="7">SpSt-769</strain>
    </source>
</reference>
<organism evidence="7">
    <name type="scientific">Desulfomonile tiedjei</name>
    <dbReference type="NCBI Taxonomy" id="2358"/>
    <lineage>
        <taxon>Bacteria</taxon>
        <taxon>Pseudomonadati</taxon>
        <taxon>Thermodesulfobacteriota</taxon>
        <taxon>Desulfomonilia</taxon>
        <taxon>Desulfomonilales</taxon>
        <taxon>Desulfomonilaceae</taxon>
        <taxon>Desulfomonile</taxon>
    </lineage>
</organism>
<feature type="region of interest" description="Disordered" evidence="5">
    <location>
        <begin position="179"/>
        <end position="203"/>
    </location>
</feature>
<dbReference type="PANTHER" id="PTHR37306">
    <property type="entry name" value="COLICIN V PRODUCTION PROTEIN"/>
    <property type="match status" value="1"/>
</dbReference>
<sequence>MEQLEQYNLIDMFVAATLLVAFLLGLWKGFARTLAAVAGVAIGILAASKYHGTVEPYLSRISSLDPYICTVLSMIILFIAVQALFVLVRKGLDMLLDFTRLGWLDRILGAALGVGAGLFFAAATVQLLILAAPEWPAIKASKLIPPIEQISRAALSRVPESIRTPFQRLTTKWKGALDTNLPSTSEQSEPALKKSSLIQGRVR</sequence>
<comment type="caution">
    <text evidence="7">The sequence shown here is derived from an EMBL/GenBank/DDBJ whole genome shotgun (WGS) entry which is preliminary data.</text>
</comment>
<evidence type="ECO:0000256" key="6">
    <source>
        <dbReference type="SAM" id="Phobius"/>
    </source>
</evidence>
<dbReference type="GO" id="GO:0009403">
    <property type="term" value="P:toxin biosynthetic process"/>
    <property type="evidence" value="ECO:0007669"/>
    <property type="project" value="InterPro"/>
</dbReference>
<feature type="transmembrane region" description="Helical" evidence="6">
    <location>
        <begin position="107"/>
        <end position="132"/>
    </location>
</feature>
<dbReference type="PANTHER" id="PTHR37306:SF1">
    <property type="entry name" value="COLICIN V PRODUCTION PROTEIN"/>
    <property type="match status" value="1"/>
</dbReference>
<protein>
    <submittedName>
        <fullName evidence="7">CvpA family protein</fullName>
    </submittedName>
</protein>
<dbReference type="AlphaFoldDB" id="A0A7C4ESL3"/>
<dbReference type="EMBL" id="DTGT01000059">
    <property type="protein sequence ID" value="HGH60032.1"/>
    <property type="molecule type" value="Genomic_DNA"/>
</dbReference>
<accession>A0A7C4ESL3</accession>
<keyword evidence="3 6" id="KW-1133">Transmembrane helix</keyword>
<gene>
    <name evidence="7" type="ORF">ENV54_01895</name>
</gene>
<evidence type="ECO:0000313" key="7">
    <source>
        <dbReference type="EMBL" id="HGH60032.1"/>
    </source>
</evidence>
<evidence type="ECO:0000256" key="3">
    <source>
        <dbReference type="ARBA" id="ARBA00022989"/>
    </source>
</evidence>
<name>A0A7C4ESL3_9BACT</name>
<feature type="transmembrane region" description="Helical" evidence="6">
    <location>
        <begin position="64"/>
        <end position="87"/>
    </location>
</feature>
<dbReference type="Pfam" id="PF02674">
    <property type="entry name" value="Colicin_V"/>
    <property type="match status" value="1"/>
</dbReference>
<proteinExistence type="predicted"/>
<keyword evidence="4 6" id="KW-0472">Membrane</keyword>
<dbReference type="GO" id="GO:0016020">
    <property type="term" value="C:membrane"/>
    <property type="evidence" value="ECO:0007669"/>
    <property type="project" value="UniProtKB-SubCell"/>
</dbReference>
<feature type="transmembrane region" description="Helical" evidence="6">
    <location>
        <begin position="7"/>
        <end position="27"/>
    </location>
</feature>
<feature type="transmembrane region" description="Helical" evidence="6">
    <location>
        <begin position="33"/>
        <end position="52"/>
    </location>
</feature>